<comment type="function">
    <text evidence="1">Heme-dependent dioxygenase that catalyzes the oxidative cleavage of the L-tryptophan (L-Trp) pyrrole ring and converts L-tryptophan to N-formyl-L-kynurenine. Catalyzes the oxidative cleavage of the indole moiety.</text>
</comment>
<dbReference type="UniPathway" id="UPA00333">
    <property type="reaction ID" value="UER00453"/>
</dbReference>
<dbReference type="PANTHER" id="PTHR10138:SF0">
    <property type="entry name" value="TRYPTOPHAN 2,3-DIOXYGENASE"/>
    <property type="match status" value="1"/>
</dbReference>
<keyword evidence="1" id="KW-0560">Oxidoreductase</keyword>
<reference evidence="2" key="1">
    <citation type="submission" date="2020-11" db="EMBL/GenBank/DDBJ databases">
        <authorList>
            <person name="Tran Van P."/>
        </authorList>
    </citation>
    <scope>NUCLEOTIDE SEQUENCE</scope>
</reference>
<dbReference type="Pfam" id="PF03301">
    <property type="entry name" value="Trp_dioxygenase"/>
    <property type="match status" value="2"/>
</dbReference>
<keyword evidence="1" id="KW-0223">Dioxygenase</keyword>
<accession>A0A7R8WC59</accession>
<dbReference type="EMBL" id="OB661766">
    <property type="protein sequence ID" value="CAD7228919.1"/>
    <property type="molecule type" value="Genomic_DNA"/>
</dbReference>
<dbReference type="GO" id="GO:0020037">
    <property type="term" value="F:heme binding"/>
    <property type="evidence" value="ECO:0007669"/>
    <property type="project" value="UniProtKB-UniRule"/>
</dbReference>
<evidence type="ECO:0000313" key="2">
    <source>
        <dbReference type="EMBL" id="CAD7228919.1"/>
    </source>
</evidence>
<dbReference type="EC" id="1.13.11.11" evidence="1"/>
<comment type="caution">
    <text evidence="1">Lacks conserved residue(s) required for the propagation of feature annotation.</text>
</comment>
<dbReference type="GO" id="GO:0019441">
    <property type="term" value="P:L-tryptophan catabolic process to kynurenine"/>
    <property type="evidence" value="ECO:0007669"/>
    <property type="project" value="UniProtKB-UniRule"/>
</dbReference>
<organism evidence="2">
    <name type="scientific">Cyprideis torosa</name>
    <dbReference type="NCBI Taxonomy" id="163714"/>
    <lineage>
        <taxon>Eukaryota</taxon>
        <taxon>Metazoa</taxon>
        <taxon>Ecdysozoa</taxon>
        <taxon>Arthropoda</taxon>
        <taxon>Crustacea</taxon>
        <taxon>Oligostraca</taxon>
        <taxon>Ostracoda</taxon>
        <taxon>Podocopa</taxon>
        <taxon>Podocopida</taxon>
        <taxon>Cytherocopina</taxon>
        <taxon>Cytheroidea</taxon>
        <taxon>Cytherideidae</taxon>
        <taxon>Cyprideis</taxon>
    </lineage>
</organism>
<dbReference type="PANTHER" id="PTHR10138">
    <property type="entry name" value="TRYPTOPHAN 2,3-DIOXYGENASE"/>
    <property type="match status" value="1"/>
</dbReference>
<dbReference type="OrthoDB" id="6352001at2759"/>
<proteinExistence type="inferred from homology"/>
<comment type="catalytic activity">
    <reaction evidence="1">
        <text>L-tryptophan + O2 = N-formyl-L-kynurenine</text>
        <dbReference type="Rhea" id="RHEA:24536"/>
        <dbReference type="ChEBI" id="CHEBI:15379"/>
        <dbReference type="ChEBI" id="CHEBI:57912"/>
        <dbReference type="ChEBI" id="CHEBI:58629"/>
        <dbReference type="EC" id="1.13.11.11"/>
    </reaction>
</comment>
<dbReference type="Gene3D" id="1.20.58.480">
    <property type="match status" value="1"/>
</dbReference>
<keyword evidence="1" id="KW-0823">Tryptophan catabolism</keyword>
<comment type="pathway">
    <text evidence="1">Amino-acid degradation; L-tryptophan degradation via kynurenine pathway; L-kynurenine from L-tryptophan: step 1/2.</text>
</comment>
<dbReference type="GO" id="GO:0004833">
    <property type="term" value="F:L-tryptophan 2,3-dioxygenase activity"/>
    <property type="evidence" value="ECO:0007669"/>
    <property type="project" value="UniProtKB-UniRule"/>
</dbReference>
<keyword evidence="1" id="KW-0408">Iron</keyword>
<gene>
    <name evidence="2" type="ORF">CTOB1V02_LOCUS6797</name>
</gene>
<dbReference type="FunFam" id="1.20.58.480:FF:000002">
    <property type="entry name" value="Tryptophan 2,3-dioxygenase"/>
    <property type="match status" value="1"/>
</dbReference>
<dbReference type="GO" id="GO:0046872">
    <property type="term" value="F:metal ion binding"/>
    <property type="evidence" value="ECO:0007669"/>
    <property type="project" value="UniProtKB-KW"/>
</dbReference>
<comment type="similarity">
    <text evidence="1">Belongs to the tryptophan 2,3-dioxygenase family.</text>
</comment>
<dbReference type="SUPFAM" id="SSF140959">
    <property type="entry name" value="Indolic compounds 2,3-dioxygenase-like"/>
    <property type="match status" value="1"/>
</dbReference>
<protein>
    <recommendedName>
        <fullName evidence="1">Tryptophan 2,3-dioxygenase</fullName>
        <shortName evidence="1">TDO</shortName>
        <ecNumber evidence="1">1.13.11.11</ecNumber>
    </recommendedName>
    <alternativeName>
        <fullName evidence="1">Tryptamin 2,3-dioxygenase</fullName>
    </alternativeName>
    <alternativeName>
        <fullName evidence="1">Tryptophan oxygenase</fullName>
        <shortName evidence="1">TO</shortName>
        <shortName evidence="1">TRPO</shortName>
    </alternativeName>
    <alternativeName>
        <fullName evidence="1">Tryptophan pyrrolase</fullName>
    </alternativeName>
    <alternativeName>
        <fullName evidence="1">Tryptophanase</fullName>
    </alternativeName>
</protein>
<dbReference type="GO" id="GO:0019442">
    <property type="term" value="P:L-tryptophan catabolic process to acetyl-CoA"/>
    <property type="evidence" value="ECO:0007669"/>
    <property type="project" value="TreeGrafter"/>
</dbReference>
<evidence type="ECO:0000256" key="1">
    <source>
        <dbReference type="HAMAP-Rule" id="MF_03020"/>
    </source>
</evidence>
<keyword evidence="1" id="KW-0479">Metal-binding</keyword>
<dbReference type="HAMAP" id="MF_01972">
    <property type="entry name" value="T23O"/>
    <property type="match status" value="1"/>
</dbReference>
<dbReference type="InterPro" id="IPR037217">
    <property type="entry name" value="Trp/Indoleamine_2_3_dOase-like"/>
</dbReference>
<dbReference type="InterPro" id="IPR004981">
    <property type="entry name" value="Trp_2_3_dOase"/>
</dbReference>
<comment type="subunit">
    <text evidence="1">Homotetramer. Dimer of dimers.</text>
</comment>
<keyword evidence="1" id="KW-0349">Heme</keyword>
<sequence>MACPFANGGFVAPVNQEDSGDQDGHNKASVAKELGGLLYHDYLQLDKVLQAQRLMSEQSGNTVHDEHLFIITHQAHELWFKQILFDLDKVRNIFWKEVRTTQSLQTSEFEIHLDDTKMLDIIRLLNRIVHVVRLLVDHIMVLETMTPLDFYEFRNYLNPGSGFQSLQFRLLENKLGVKPEHRVKYNADNYRHVFGDNPNSIRALEDSENEPSLAFLIQQWLEKTPGLEENGFNFWKKYQAVVNLMLKEQELMCQGALMISFYREQPRFSQPYQLLTLLMDVDSLMTKWRNNHMMMVQRMIGTQQLGTGGSSGYMYLKSTLGDRYKVFLDLFNLSTFLIPRSYIPPLTDKMKRNLSMNWGDHAPLSRGSGSGNKKRLSSLDIRRNPCLTPRRCLDEADEGGNDVCAGGGVFVAEEGFGDGREAAAVDGGGVGGGDNCPQ</sequence>
<comment type="cofactor">
    <cofactor evidence="1">
        <name>heme</name>
        <dbReference type="ChEBI" id="CHEBI:30413"/>
    </cofactor>
    <text evidence="1">Binds 1 heme group per subunit.</text>
</comment>
<name>A0A7R8WC59_9CRUS</name>
<dbReference type="AlphaFoldDB" id="A0A7R8WC59"/>